<name>A0A8S5S8Q7_9VIRU</name>
<dbReference type="EMBL" id="BK032555">
    <property type="protein sequence ID" value="DAF47420.1"/>
    <property type="molecule type" value="Genomic_DNA"/>
</dbReference>
<accession>A0A8S5S8Q7</accession>
<sequence length="53" mass="6078">MKTKKAIVFIVLFCFVFLIGAVVGGDFVIKQQEIYTTDDDYIVNIAGQEHIYY</sequence>
<organism evidence="1">
    <name type="scientific">Phage sp. ctGns7</name>
    <dbReference type="NCBI Taxonomy" id="2828003"/>
    <lineage>
        <taxon>Viruses</taxon>
    </lineage>
</organism>
<reference evidence="1" key="1">
    <citation type="journal article" date="2021" name="Proc. Natl. Acad. Sci. U.S.A.">
        <title>A Catalog of Tens of Thousands of Viruses from Human Metagenomes Reveals Hidden Associations with Chronic Diseases.</title>
        <authorList>
            <person name="Tisza M.J."/>
            <person name="Buck C.B."/>
        </authorList>
    </citation>
    <scope>NUCLEOTIDE SEQUENCE</scope>
    <source>
        <strain evidence="1">CtGns7</strain>
    </source>
</reference>
<proteinExistence type="predicted"/>
<protein>
    <submittedName>
        <fullName evidence="1">Glycine rich protein family</fullName>
    </submittedName>
</protein>
<evidence type="ECO:0000313" key="1">
    <source>
        <dbReference type="EMBL" id="DAF47420.1"/>
    </source>
</evidence>